<feature type="transmembrane region" description="Helical" evidence="5">
    <location>
        <begin position="77"/>
        <end position="96"/>
    </location>
</feature>
<name>A0ABU0JLV0_9HYPH</name>
<protein>
    <recommendedName>
        <fullName evidence="5">Inner membrane-spanning protein YciB</fullName>
    </recommendedName>
</protein>
<evidence type="ECO:0000256" key="3">
    <source>
        <dbReference type="ARBA" id="ARBA00022989"/>
    </source>
</evidence>
<keyword evidence="4 5" id="KW-0472">Membrane</keyword>
<dbReference type="NCBIfam" id="NF001323">
    <property type="entry name" value="PRK00259.1-1"/>
    <property type="match status" value="1"/>
</dbReference>
<feature type="transmembrane region" description="Helical" evidence="5">
    <location>
        <begin position="108"/>
        <end position="136"/>
    </location>
</feature>
<evidence type="ECO:0000256" key="4">
    <source>
        <dbReference type="ARBA" id="ARBA00023136"/>
    </source>
</evidence>
<organism evidence="6 7">
    <name type="scientific">Labrys wisconsinensis</name>
    <dbReference type="NCBI Taxonomy" id="425677"/>
    <lineage>
        <taxon>Bacteria</taxon>
        <taxon>Pseudomonadati</taxon>
        <taxon>Pseudomonadota</taxon>
        <taxon>Alphaproteobacteria</taxon>
        <taxon>Hyphomicrobiales</taxon>
        <taxon>Xanthobacteraceae</taxon>
        <taxon>Labrys</taxon>
    </lineage>
</organism>
<proteinExistence type="inferred from homology"/>
<dbReference type="PANTHER" id="PTHR36917">
    <property type="entry name" value="INTRACELLULAR SEPTATION PROTEIN A-RELATED"/>
    <property type="match status" value="1"/>
</dbReference>
<evidence type="ECO:0000256" key="2">
    <source>
        <dbReference type="ARBA" id="ARBA00022692"/>
    </source>
</evidence>
<dbReference type="NCBIfam" id="TIGR00997">
    <property type="entry name" value="ispZ"/>
    <property type="match status" value="1"/>
</dbReference>
<keyword evidence="1 5" id="KW-1003">Cell membrane</keyword>
<comment type="caution">
    <text evidence="6">The sequence shown here is derived from an EMBL/GenBank/DDBJ whole genome shotgun (WGS) entry which is preliminary data.</text>
</comment>
<keyword evidence="7" id="KW-1185">Reference proteome</keyword>
<comment type="subcellular location">
    <subcellularLocation>
        <location evidence="5">Cell inner membrane</location>
        <topology evidence="5">Multi-pass membrane protein</topology>
    </subcellularLocation>
</comment>
<keyword evidence="2 5" id="KW-0812">Transmembrane</keyword>
<comment type="similarity">
    <text evidence="5">Belongs to the YciB family.</text>
</comment>
<dbReference type="Proteomes" id="UP001242480">
    <property type="component" value="Unassembled WGS sequence"/>
</dbReference>
<feature type="transmembrane region" description="Helical" evidence="5">
    <location>
        <begin position="174"/>
        <end position="197"/>
    </location>
</feature>
<accession>A0ABU0JLV0</accession>
<reference evidence="6 7" key="1">
    <citation type="submission" date="2023-07" db="EMBL/GenBank/DDBJ databases">
        <title>Genomic Encyclopedia of Type Strains, Phase IV (KMG-IV): sequencing the most valuable type-strain genomes for metagenomic binning, comparative biology and taxonomic classification.</title>
        <authorList>
            <person name="Goeker M."/>
        </authorList>
    </citation>
    <scope>NUCLEOTIDE SEQUENCE [LARGE SCALE GENOMIC DNA]</scope>
    <source>
        <strain evidence="6 7">DSM 19619</strain>
    </source>
</reference>
<sequence length="207" mass="23024">MNDPIKKLNPVLKLVLEMGPLALFFLANSRPQLFTGWMPGLNPADPNIGIFAATAVFMVASIAALAVSYVLTRHLPVMPLVSGIVVLVFGGLTLWLHDETFIKMKPTIINALFGVILLGGLAFGKSLITYVLDAVFDLTEEGWRKLTFRWGLFFLVLAGLNEVVWRNFSTDVWVSFKVFGTMPLTFLFAASQVPLLMRYEAKKERAE</sequence>
<keyword evidence="5" id="KW-0997">Cell inner membrane</keyword>
<dbReference type="InterPro" id="IPR006008">
    <property type="entry name" value="YciB"/>
</dbReference>
<dbReference type="RefSeq" id="WP_307286261.1">
    <property type="nucleotide sequence ID" value="NZ_JAUSVX010000032.1"/>
</dbReference>
<comment type="function">
    <text evidence="5">Plays a role in cell envelope biogenesis, maintenance of cell envelope integrity and membrane homeostasis.</text>
</comment>
<dbReference type="HAMAP" id="MF_00189">
    <property type="entry name" value="YciB"/>
    <property type="match status" value="1"/>
</dbReference>
<evidence type="ECO:0000256" key="1">
    <source>
        <dbReference type="ARBA" id="ARBA00022475"/>
    </source>
</evidence>
<evidence type="ECO:0000313" key="6">
    <source>
        <dbReference type="EMBL" id="MDQ0475271.1"/>
    </source>
</evidence>
<gene>
    <name evidence="5" type="primary">yciB</name>
    <name evidence="6" type="ORF">QO011_008313</name>
</gene>
<keyword evidence="3 5" id="KW-1133">Transmembrane helix</keyword>
<feature type="transmembrane region" description="Helical" evidence="5">
    <location>
        <begin position="48"/>
        <end position="70"/>
    </location>
</feature>
<dbReference type="Pfam" id="PF04279">
    <property type="entry name" value="IspA"/>
    <property type="match status" value="1"/>
</dbReference>
<evidence type="ECO:0000313" key="7">
    <source>
        <dbReference type="Proteomes" id="UP001242480"/>
    </source>
</evidence>
<dbReference type="EMBL" id="JAUSVX010000032">
    <property type="protein sequence ID" value="MDQ0475271.1"/>
    <property type="molecule type" value="Genomic_DNA"/>
</dbReference>
<feature type="transmembrane region" description="Helical" evidence="5">
    <location>
        <begin position="148"/>
        <end position="168"/>
    </location>
</feature>
<evidence type="ECO:0000256" key="5">
    <source>
        <dbReference type="HAMAP-Rule" id="MF_00189"/>
    </source>
</evidence>
<dbReference type="PANTHER" id="PTHR36917:SF1">
    <property type="entry name" value="INNER MEMBRANE-SPANNING PROTEIN YCIB"/>
    <property type="match status" value="1"/>
</dbReference>